<evidence type="ECO:0000313" key="7">
    <source>
        <dbReference type="Proteomes" id="UP001374579"/>
    </source>
</evidence>
<dbReference type="Pfam" id="PF13855">
    <property type="entry name" value="LRR_8"/>
    <property type="match status" value="3"/>
</dbReference>
<dbReference type="EMBL" id="JBAMIC010000024">
    <property type="protein sequence ID" value="KAK7090100.1"/>
    <property type="molecule type" value="Genomic_DNA"/>
</dbReference>
<dbReference type="InterPro" id="IPR003591">
    <property type="entry name" value="Leu-rich_rpt_typical-subtyp"/>
</dbReference>
<comment type="caution">
    <text evidence="6">The sequence shown here is derived from an EMBL/GenBank/DDBJ whole genome shotgun (WGS) entry which is preliminary data.</text>
</comment>
<sequence>MGVFVLLLSVQFALLILVSSLTSREDNNRWKAAPARAKHTRGFRRPSLYIPSLKFVREFAVQWEKQPEQNQDLSESRSGDSERSEAKEFGKSGRFEEKQPEGVQGWNQKNTLYANFPEFDKQTSKHSALRSHSADDFEVQNAWEHEERLKHVPKLAFRYGDTGASDDNQSSRPELENGNQKDPAVCGDGLCRCSGETADCSHNSGKLTYIPRLPLDVKTLNVSYNGLTAIPSDDFFANVSQITGLTLNQNNLGFISPGAFRQLGQLESLFLGYNMPLNFTALAPVLSVTTLAWLDLNDNLLGSIPGDLFLRFPLPRLVNLNLKANGLEEVNMTAFRPLKHLQYLELAYNKISKLAIDSQPSLVRKLNLDSNRLYEFPQTCLPNGESLFPNLEKLLLGENEISSIPSKVCLPRLQYLSLRFNAFSDFVSGAFSSIRFPSLGELYLDWMAVKTQGIQKNAFANPRLRILSLMSNNLNFTSPSVDPAAFFGCTSLSALNLQHNYLNGADIQRMLTNPASLQYLGLQSGGIVSLDCQAFNKLTNLSGLYLSTNKLTSLPDACFEALPQLKSLTLWGNQIATVKPAAFSPSTRQRLCSLDLSENPLHCDGQLNWLCQWMKKTPDVFARSRGKYACANLPNETLTDNCSRSGMTWRNV</sequence>
<evidence type="ECO:0000256" key="4">
    <source>
        <dbReference type="SAM" id="MobiDB-lite"/>
    </source>
</evidence>
<keyword evidence="2 5" id="KW-0732">Signal</keyword>
<feature type="region of interest" description="Disordered" evidence="4">
    <location>
        <begin position="66"/>
        <end position="106"/>
    </location>
</feature>
<keyword evidence="3" id="KW-0677">Repeat</keyword>
<dbReference type="InterPro" id="IPR050328">
    <property type="entry name" value="Dev_Immune_Receptor"/>
</dbReference>
<dbReference type="AlphaFoldDB" id="A0AAN9ANL2"/>
<feature type="chain" id="PRO_5042916389" evidence="5">
    <location>
        <begin position="21"/>
        <end position="652"/>
    </location>
</feature>
<feature type="compositionally biased region" description="Polar residues" evidence="4">
    <location>
        <begin position="165"/>
        <end position="180"/>
    </location>
</feature>
<dbReference type="PANTHER" id="PTHR24373:SF370">
    <property type="entry name" value="FISH-LIPS, ISOFORM E"/>
    <property type="match status" value="1"/>
</dbReference>
<dbReference type="PANTHER" id="PTHR24373">
    <property type="entry name" value="SLIT RELATED LEUCINE-RICH REPEAT NEURONAL PROTEIN"/>
    <property type="match status" value="1"/>
</dbReference>
<evidence type="ECO:0000256" key="3">
    <source>
        <dbReference type="ARBA" id="ARBA00022737"/>
    </source>
</evidence>
<proteinExistence type="predicted"/>
<feature type="region of interest" description="Disordered" evidence="4">
    <location>
        <begin position="160"/>
        <end position="181"/>
    </location>
</feature>
<dbReference type="Gene3D" id="3.80.10.10">
    <property type="entry name" value="Ribonuclease Inhibitor"/>
    <property type="match status" value="3"/>
</dbReference>
<organism evidence="6 7">
    <name type="scientific">Littorina saxatilis</name>
    <dbReference type="NCBI Taxonomy" id="31220"/>
    <lineage>
        <taxon>Eukaryota</taxon>
        <taxon>Metazoa</taxon>
        <taxon>Spiralia</taxon>
        <taxon>Lophotrochozoa</taxon>
        <taxon>Mollusca</taxon>
        <taxon>Gastropoda</taxon>
        <taxon>Caenogastropoda</taxon>
        <taxon>Littorinimorpha</taxon>
        <taxon>Littorinoidea</taxon>
        <taxon>Littorinidae</taxon>
        <taxon>Littorina</taxon>
    </lineage>
</organism>
<dbReference type="GO" id="GO:0005615">
    <property type="term" value="C:extracellular space"/>
    <property type="evidence" value="ECO:0007669"/>
    <property type="project" value="TreeGrafter"/>
</dbReference>
<feature type="signal peptide" evidence="5">
    <location>
        <begin position="1"/>
        <end position="20"/>
    </location>
</feature>
<dbReference type="PROSITE" id="PS51450">
    <property type="entry name" value="LRR"/>
    <property type="match status" value="3"/>
</dbReference>
<feature type="compositionally biased region" description="Basic and acidic residues" evidence="4">
    <location>
        <begin position="74"/>
        <end position="100"/>
    </location>
</feature>
<keyword evidence="1" id="KW-0433">Leucine-rich repeat</keyword>
<reference evidence="6 7" key="1">
    <citation type="submission" date="2024-02" db="EMBL/GenBank/DDBJ databases">
        <title>Chromosome-scale genome assembly of the rough periwinkle Littorina saxatilis.</title>
        <authorList>
            <person name="De Jode A."/>
            <person name="Faria R."/>
            <person name="Formenti G."/>
            <person name="Sims Y."/>
            <person name="Smith T.P."/>
            <person name="Tracey A."/>
            <person name="Wood J.M.D."/>
            <person name="Zagrodzka Z.B."/>
            <person name="Johannesson K."/>
            <person name="Butlin R.K."/>
            <person name="Leder E.H."/>
        </authorList>
    </citation>
    <scope>NUCLEOTIDE SEQUENCE [LARGE SCALE GENOMIC DNA]</scope>
    <source>
        <strain evidence="6">Snail1</strain>
        <tissue evidence="6">Muscle</tissue>
    </source>
</reference>
<keyword evidence="7" id="KW-1185">Reference proteome</keyword>
<dbReference type="Proteomes" id="UP001374579">
    <property type="component" value="Unassembled WGS sequence"/>
</dbReference>
<evidence type="ECO:0000256" key="2">
    <source>
        <dbReference type="ARBA" id="ARBA00022729"/>
    </source>
</evidence>
<dbReference type="SMART" id="SM00369">
    <property type="entry name" value="LRR_TYP"/>
    <property type="match status" value="9"/>
</dbReference>
<evidence type="ECO:0000256" key="1">
    <source>
        <dbReference type="ARBA" id="ARBA00022614"/>
    </source>
</evidence>
<dbReference type="InterPro" id="IPR032675">
    <property type="entry name" value="LRR_dom_sf"/>
</dbReference>
<protein>
    <submittedName>
        <fullName evidence="6">Uncharacterized protein</fullName>
    </submittedName>
</protein>
<name>A0AAN9ANL2_9CAEN</name>
<dbReference type="SUPFAM" id="SSF52058">
    <property type="entry name" value="L domain-like"/>
    <property type="match status" value="2"/>
</dbReference>
<gene>
    <name evidence="6" type="ORF">V1264_009945</name>
</gene>
<dbReference type="InterPro" id="IPR001611">
    <property type="entry name" value="Leu-rich_rpt"/>
</dbReference>
<evidence type="ECO:0000256" key="5">
    <source>
        <dbReference type="SAM" id="SignalP"/>
    </source>
</evidence>
<dbReference type="GO" id="GO:0031012">
    <property type="term" value="C:extracellular matrix"/>
    <property type="evidence" value="ECO:0007669"/>
    <property type="project" value="TreeGrafter"/>
</dbReference>
<accession>A0AAN9ANL2</accession>
<evidence type="ECO:0000313" key="6">
    <source>
        <dbReference type="EMBL" id="KAK7090100.1"/>
    </source>
</evidence>